<dbReference type="InterPro" id="IPR006218">
    <property type="entry name" value="DAHP1/KDSA"/>
</dbReference>
<dbReference type="NCBIfam" id="NF003543">
    <property type="entry name" value="PRK05198.1"/>
    <property type="match status" value="1"/>
</dbReference>
<keyword evidence="7 10" id="KW-0808">Transferase</keyword>
<protein>
    <recommendedName>
        <fullName evidence="5">3-deoxy-8-phosphooctulonate synthase</fullName>
        <ecNumber evidence="5">2.5.1.55</ecNumber>
    </recommendedName>
</protein>
<evidence type="ECO:0000256" key="7">
    <source>
        <dbReference type="ARBA" id="ARBA00022679"/>
    </source>
</evidence>
<dbReference type="InterPro" id="IPR006269">
    <property type="entry name" value="KDO8P_synthase"/>
</dbReference>
<evidence type="ECO:0000256" key="8">
    <source>
        <dbReference type="ARBA" id="ARBA00049112"/>
    </source>
</evidence>
<evidence type="ECO:0000256" key="5">
    <source>
        <dbReference type="ARBA" id="ARBA00012693"/>
    </source>
</evidence>
<comment type="subcellular location">
    <subcellularLocation>
        <location evidence="1">Cytoplasm</location>
    </subcellularLocation>
</comment>
<comment type="catalytic activity">
    <reaction evidence="8">
        <text>D-arabinose 5-phosphate + phosphoenolpyruvate + H2O = 3-deoxy-alpha-D-manno-2-octulosonate-8-phosphate + phosphate</text>
        <dbReference type="Rhea" id="RHEA:14053"/>
        <dbReference type="ChEBI" id="CHEBI:15377"/>
        <dbReference type="ChEBI" id="CHEBI:43474"/>
        <dbReference type="ChEBI" id="CHEBI:57693"/>
        <dbReference type="ChEBI" id="CHEBI:58702"/>
        <dbReference type="ChEBI" id="CHEBI:85985"/>
        <dbReference type="EC" id="2.5.1.55"/>
    </reaction>
</comment>
<dbReference type="PANTHER" id="PTHR21057">
    <property type="entry name" value="PHOSPHO-2-DEHYDRO-3-DEOXYHEPTONATE ALDOLASE"/>
    <property type="match status" value="1"/>
</dbReference>
<proteinExistence type="inferred from homology"/>
<dbReference type="GO" id="GO:0008676">
    <property type="term" value="F:3-deoxy-8-phosphooctulonate synthase activity"/>
    <property type="evidence" value="ECO:0007669"/>
    <property type="project" value="UniProtKB-EC"/>
</dbReference>
<comment type="similarity">
    <text evidence="4">Belongs to the KdsA family.</text>
</comment>
<feature type="domain" description="DAHP synthetase I/KDSA" evidence="9">
    <location>
        <begin position="15"/>
        <end position="263"/>
    </location>
</feature>
<dbReference type="SUPFAM" id="SSF51569">
    <property type="entry name" value="Aldolase"/>
    <property type="match status" value="1"/>
</dbReference>
<evidence type="ECO:0000256" key="1">
    <source>
        <dbReference type="ARBA" id="ARBA00004496"/>
    </source>
</evidence>
<dbReference type="EMBL" id="CP071091">
    <property type="protein sequence ID" value="QSQ10879.1"/>
    <property type="molecule type" value="Genomic_DNA"/>
</dbReference>
<evidence type="ECO:0000256" key="4">
    <source>
        <dbReference type="ARBA" id="ARBA00010499"/>
    </source>
</evidence>
<evidence type="ECO:0000256" key="3">
    <source>
        <dbReference type="ARBA" id="ARBA00004845"/>
    </source>
</evidence>
<evidence type="ECO:0000259" key="9">
    <source>
        <dbReference type="Pfam" id="PF00793"/>
    </source>
</evidence>
<dbReference type="EC" id="2.5.1.55" evidence="5"/>
<dbReference type="Proteomes" id="UP000663090">
    <property type="component" value="Chromosome"/>
</dbReference>
<name>A0ABX7MZT2_9BACT</name>
<evidence type="ECO:0000313" key="11">
    <source>
        <dbReference type="Proteomes" id="UP000663090"/>
    </source>
</evidence>
<dbReference type="RefSeq" id="WP_015346749.1">
    <property type="nucleotide sequence ID" value="NZ_CP071091.1"/>
</dbReference>
<dbReference type="Pfam" id="PF00793">
    <property type="entry name" value="DAHP_synth_1"/>
    <property type="match status" value="1"/>
</dbReference>
<dbReference type="Gene3D" id="3.20.20.70">
    <property type="entry name" value="Aldolase class I"/>
    <property type="match status" value="1"/>
</dbReference>
<sequence>MSASSSLPITLCGHKVGPGQKLFVIAGPDSIESEEMALKHAHLLKGITSRLGVPYAFKCSYDKANRTSGKSFRGPGLREGLRILARIRDEVGVPVLTDVHETSHVGPASEVVDIIQIPAFLCRQTDLVEAVARTGKGVNLKKGQFVAPKDIVHSARKAFEAGNPNVLVTERGSSFGYNNLVVDMRGFAQMREAGLAVCFDATHSVQLPSAGNGETAGERKFVSLLARSAAAAGIDALFTEVHEDPDRALCDGPCSLNPQMFEDVVRNVLNIRRVLGHEPS</sequence>
<reference evidence="10 11" key="1">
    <citation type="submission" date="2021-02" db="EMBL/GenBank/DDBJ databases">
        <title>De Novo genome assembly of isolated myxobacteria.</title>
        <authorList>
            <person name="Stevens D.C."/>
        </authorList>
    </citation>
    <scope>NUCLEOTIDE SEQUENCE [LARGE SCALE GENOMIC DNA]</scope>
    <source>
        <strain evidence="10 11">SCHIC003</strain>
    </source>
</reference>
<keyword evidence="6" id="KW-0963">Cytoplasm</keyword>
<dbReference type="NCBIfam" id="TIGR01362">
    <property type="entry name" value="KDO8P_synth"/>
    <property type="match status" value="1"/>
</dbReference>
<evidence type="ECO:0000256" key="2">
    <source>
        <dbReference type="ARBA" id="ARBA00004756"/>
    </source>
</evidence>
<comment type="pathway">
    <text evidence="2">Bacterial outer membrane biogenesis; lipopolysaccharide biosynthesis.</text>
</comment>
<gene>
    <name evidence="10" type="primary">kdsA</name>
    <name evidence="10" type="ORF">JY572_20845</name>
</gene>
<dbReference type="InterPro" id="IPR013785">
    <property type="entry name" value="Aldolase_TIM"/>
</dbReference>
<organism evidence="10 11">
    <name type="scientific">Myxococcus landrumensis</name>
    <dbReference type="NCBI Taxonomy" id="2813577"/>
    <lineage>
        <taxon>Bacteria</taxon>
        <taxon>Pseudomonadati</taxon>
        <taxon>Myxococcota</taxon>
        <taxon>Myxococcia</taxon>
        <taxon>Myxococcales</taxon>
        <taxon>Cystobacterineae</taxon>
        <taxon>Myxococcaceae</taxon>
        <taxon>Myxococcus</taxon>
    </lineage>
</organism>
<keyword evidence="11" id="KW-1185">Reference proteome</keyword>
<evidence type="ECO:0000313" key="10">
    <source>
        <dbReference type="EMBL" id="QSQ10879.1"/>
    </source>
</evidence>
<evidence type="ECO:0000256" key="6">
    <source>
        <dbReference type="ARBA" id="ARBA00022490"/>
    </source>
</evidence>
<comment type="pathway">
    <text evidence="3">Carbohydrate biosynthesis; 3-deoxy-D-manno-octulosonate biosynthesis; 3-deoxy-D-manno-octulosonate from D-ribulose 5-phosphate: step 2/3.</text>
</comment>
<accession>A0ABX7MZT2</accession>